<dbReference type="SMART" id="SM00387">
    <property type="entry name" value="HATPase_c"/>
    <property type="match status" value="1"/>
</dbReference>
<gene>
    <name evidence="10" type="ORF">EA798_13590</name>
</gene>
<dbReference type="SUPFAM" id="SSF47384">
    <property type="entry name" value="Homodimeric domain of signal transducing histidine kinase"/>
    <property type="match status" value="1"/>
</dbReference>
<accession>A0ABX9USH2</accession>
<protein>
    <recommendedName>
        <fullName evidence="2">histidine kinase</fullName>
        <ecNumber evidence="2">2.7.13.3</ecNumber>
    </recommendedName>
</protein>
<dbReference type="Pfam" id="PF00072">
    <property type="entry name" value="Response_reg"/>
    <property type="match status" value="1"/>
</dbReference>
<dbReference type="PROSITE" id="PS50113">
    <property type="entry name" value="PAC"/>
    <property type="match status" value="1"/>
</dbReference>
<dbReference type="Proteomes" id="UP000279228">
    <property type="component" value="Unassembled WGS sequence"/>
</dbReference>
<dbReference type="CDD" id="cd00130">
    <property type="entry name" value="PAS"/>
    <property type="match status" value="1"/>
</dbReference>
<proteinExistence type="predicted"/>
<dbReference type="PANTHER" id="PTHR43047">
    <property type="entry name" value="TWO-COMPONENT HISTIDINE PROTEIN KINASE"/>
    <property type="match status" value="1"/>
</dbReference>
<dbReference type="EC" id="2.7.13.3" evidence="2"/>
<dbReference type="Pfam" id="PF02518">
    <property type="entry name" value="HATPase_c"/>
    <property type="match status" value="1"/>
</dbReference>
<sequence length="565" mass="62363">MPKPSDDQHQALTQLLGFGSHSARKSHYPELVARLEELEAERNRYKWLFEHAVHGIFQASLQEGIRAANPALARMLGYETPEDALWTLTDLSHHLFIGGEEELRQIRHTLSQQNGLFGYETRLRRKDGSAIYVIMNLLLKPDEEGLVEGFVADVTERKLAQLRLLQLNEELEQRVAERTCELREARDAAEAANLSKDKYLAAASHDLLQPLNAARLLISTLRERQLPQSELHLVERAHLALEGAEDLLTDLLDISKLDQAAIKPDIDAYSLDDILLPLISEFQPVAAAKGLQLSHYLPRCAISCDFRLLTRILRNLLSNACRYTDVGGVLLGARKRGDMLRIEVWDTGRGIPEQDLHSIFLEFNQLGVSRAAERSGVGLGLAIVDRIANMLDYRVLVRSRPGRGSVFSIDVPVAATVPPRSAVTPVIAPQLGDPLPGRRLLVIDNETSILHSMAALLEQWGCTVLTATDEQTALAALGNVAPDAILADYHLDHGSTGWDVVLALRARFSARLPVVMITADRSDQCRRQLQGVGVPVLNKPVKPGKMRSVLSHLLGDDGTGGANDV</sequence>
<name>A0ABX9USH2_9PSED</name>
<evidence type="ECO:0000259" key="9">
    <source>
        <dbReference type="PROSITE" id="PS50113"/>
    </source>
</evidence>
<dbReference type="PROSITE" id="PS50110">
    <property type="entry name" value="RESPONSE_REGULATORY"/>
    <property type="match status" value="1"/>
</dbReference>
<dbReference type="Pfam" id="PF00512">
    <property type="entry name" value="HisKA"/>
    <property type="match status" value="1"/>
</dbReference>
<dbReference type="InterPro" id="IPR036890">
    <property type="entry name" value="HATPase_C_sf"/>
</dbReference>
<dbReference type="RefSeq" id="WP_122099290.1">
    <property type="nucleotide sequence ID" value="NZ_DAMCBJ010000003.1"/>
</dbReference>
<evidence type="ECO:0000256" key="3">
    <source>
        <dbReference type="ARBA" id="ARBA00022553"/>
    </source>
</evidence>
<keyword evidence="3 6" id="KW-0597">Phosphoprotein</keyword>
<evidence type="ECO:0000256" key="2">
    <source>
        <dbReference type="ARBA" id="ARBA00012438"/>
    </source>
</evidence>
<dbReference type="Gene3D" id="3.30.450.20">
    <property type="entry name" value="PAS domain"/>
    <property type="match status" value="1"/>
</dbReference>
<dbReference type="EMBL" id="RFFN01000004">
    <property type="protein sequence ID" value="RMH96167.1"/>
    <property type="molecule type" value="Genomic_DNA"/>
</dbReference>
<dbReference type="InterPro" id="IPR035965">
    <property type="entry name" value="PAS-like_dom_sf"/>
</dbReference>
<dbReference type="SMART" id="SM00448">
    <property type="entry name" value="REC"/>
    <property type="match status" value="1"/>
</dbReference>
<dbReference type="InterPro" id="IPR000700">
    <property type="entry name" value="PAS-assoc_C"/>
</dbReference>
<dbReference type="SUPFAM" id="SSF52172">
    <property type="entry name" value="CheY-like"/>
    <property type="match status" value="1"/>
</dbReference>
<dbReference type="Gene3D" id="3.30.565.10">
    <property type="entry name" value="Histidine kinase-like ATPase, C-terminal domain"/>
    <property type="match status" value="1"/>
</dbReference>
<comment type="caution">
    <text evidence="10">The sequence shown here is derived from an EMBL/GenBank/DDBJ whole genome shotgun (WGS) entry which is preliminary data.</text>
</comment>
<dbReference type="PROSITE" id="PS50109">
    <property type="entry name" value="HIS_KIN"/>
    <property type="match status" value="1"/>
</dbReference>
<dbReference type="InterPro" id="IPR005467">
    <property type="entry name" value="His_kinase_dom"/>
</dbReference>
<feature type="domain" description="Response regulatory" evidence="8">
    <location>
        <begin position="439"/>
        <end position="554"/>
    </location>
</feature>
<dbReference type="InterPro" id="IPR000014">
    <property type="entry name" value="PAS"/>
</dbReference>
<feature type="modified residue" description="4-aspartylphosphate" evidence="6">
    <location>
        <position position="488"/>
    </location>
</feature>
<dbReference type="InterPro" id="IPR003661">
    <property type="entry name" value="HisK_dim/P_dom"/>
</dbReference>
<evidence type="ECO:0000256" key="5">
    <source>
        <dbReference type="ARBA" id="ARBA00022777"/>
    </source>
</evidence>
<dbReference type="SUPFAM" id="SSF55785">
    <property type="entry name" value="PYP-like sensor domain (PAS domain)"/>
    <property type="match status" value="1"/>
</dbReference>
<evidence type="ECO:0000259" key="7">
    <source>
        <dbReference type="PROSITE" id="PS50109"/>
    </source>
</evidence>
<dbReference type="Gene3D" id="1.10.287.130">
    <property type="match status" value="1"/>
</dbReference>
<dbReference type="InterPro" id="IPR036097">
    <property type="entry name" value="HisK_dim/P_sf"/>
</dbReference>
<evidence type="ECO:0000256" key="1">
    <source>
        <dbReference type="ARBA" id="ARBA00000085"/>
    </source>
</evidence>
<evidence type="ECO:0000256" key="4">
    <source>
        <dbReference type="ARBA" id="ARBA00022679"/>
    </source>
</evidence>
<dbReference type="Gene3D" id="3.40.50.2300">
    <property type="match status" value="1"/>
</dbReference>
<dbReference type="CDD" id="cd00082">
    <property type="entry name" value="HisKA"/>
    <property type="match status" value="1"/>
</dbReference>
<dbReference type="NCBIfam" id="TIGR00229">
    <property type="entry name" value="sensory_box"/>
    <property type="match status" value="1"/>
</dbReference>
<evidence type="ECO:0000313" key="11">
    <source>
        <dbReference type="Proteomes" id="UP000279228"/>
    </source>
</evidence>
<dbReference type="PRINTS" id="PR00344">
    <property type="entry name" value="BCTRLSENSOR"/>
</dbReference>
<dbReference type="CDD" id="cd00156">
    <property type="entry name" value="REC"/>
    <property type="match status" value="1"/>
</dbReference>
<dbReference type="InterPro" id="IPR004358">
    <property type="entry name" value="Sig_transdc_His_kin-like_C"/>
</dbReference>
<comment type="catalytic activity">
    <reaction evidence="1">
        <text>ATP + protein L-histidine = ADP + protein N-phospho-L-histidine.</text>
        <dbReference type="EC" id="2.7.13.3"/>
    </reaction>
</comment>
<organism evidence="10 11">
    <name type="scientific">Pseudomonas songnenensis</name>
    <dbReference type="NCBI Taxonomy" id="1176259"/>
    <lineage>
        <taxon>Bacteria</taxon>
        <taxon>Pseudomonadati</taxon>
        <taxon>Pseudomonadota</taxon>
        <taxon>Gammaproteobacteria</taxon>
        <taxon>Pseudomonadales</taxon>
        <taxon>Pseudomonadaceae</taxon>
        <taxon>Pseudomonas</taxon>
    </lineage>
</organism>
<feature type="domain" description="Histidine kinase" evidence="7">
    <location>
        <begin position="202"/>
        <end position="415"/>
    </location>
</feature>
<dbReference type="InterPro" id="IPR003594">
    <property type="entry name" value="HATPase_dom"/>
</dbReference>
<dbReference type="Pfam" id="PF13188">
    <property type="entry name" value="PAS_8"/>
    <property type="match status" value="1"/>
</dbReference>
<reference evidence="10 11" key="1">
    <citation type="submission" date="2018-10" db="EMBL/GenBank/DDBJ databases">
        <title>Pseudomonas songnenensis NEAU-ST5-5(T) genome.</title>
        <authorList>
            <person name="Pengp J."/>
            <person name="Liu Z.-P."/>
        </authorList>
    </citation>
    <scope>NUCLEOTIDE SEQUENCE [LARGE SCALE GENOMIC DNA]</scope>
    <source>
        <strain evidence="10 11">NEAU-ST5-5</strain>
    </source>
</reference>
<dbReference type="PANTHER" id="PTHR43047:SF9">
    <property type="entry name" value="HISTIDINE KINASE"/>
    <property type="match status" value="1"/>
</dbReference>
<dbReference type="SUPFAM" id="SSF55874">
    <property type="entry name" value="ATPase domain of HSP90 chaperone/DNA topoisomerase II/histidine kinase"/>
    <property type="match status" value="1"/>
</dbReference>
<keyword evidence="5" id="KW-0418">Kinase</keyword>
<evidence type="ECO:0000259" key="8">
    <source>
        <dbReference type="PROSITE" id="PS50110"/>
    </source>
</evidence>
<dbReference type="InterPro" id="IPR011006">
    <property type="entry name" value="CheY-like_superfamily"/>
</dbReference>
<dbReference type="InterPro" id="IPR001789">
    <property type="entry name" value="Sig_transdc_resp-reg_receiver"/>
</dbReference>
<dbReference type="SMART" id="SM00388">
    <property type="entry name" value="HisKA"/>
    <property type="match status" value="1"/>
</dbReference>
<keyword evidence="11" id="KW-1185">Reference proteome</keyword>
<evidence type="ECO:0000256" key="6">
    <source>
        <dbReference type="PROSITE-ProRule" id="PRU00169"/>
    </source>
</evidence>
<evidence type="ECO:0000313" key="10">
    <source>
        <dbReference type="EMBL" id="RMH96167.1"/>
    </source>
</evidence>
<dbReference type="NCBIfam" id="NF041832">
    <property type="entry name" value="near_NosP_CTERM"/>
    <property type="match status" value="1"/>
</dbReference>
<feature type="domain" description="PAC" evidence="9">
    <location>
        <begin position="117"/>
        <end position="166"/>
    </location>
</feature>
<keyword evidence="4" id="KW-0808">Transferase</keyword>